<evidence type="ECO:0000313" key="2">
    <source>
        <dbReference type="EMBL" id="MDR7271936.1"/>
    </source>
</evidence>
<evidence type="ECO:0000313" key="3">
    <source>
        <dbReference type="Proteomes" id="UP001180453"/>
    </source>
</evidence>
<dbReference type="RefSeq" id="WP_310270100.1">
    <property type="nucleotide sequence ID" value="NZ_JAVDXU010000004.1"/>
</dbReference>
<dbReference type="EMBL" id="JAVDXU010000004">
    <property type="protein sequence ID" value="MDR7271936.1"/>
    <property type="molecule type" value="Genomic_DNA"/>
</dbReference>
<name>A0ABU1YSW0_ROSSA</name>
<accession>A0ABU1YSW0</accession>
<protein>
    <submittedName>
        <fullName evidence="2">Uncharacterized protein</fullName>
    </submittedName>
</protein>
<proteinExistence type="predicted"/>
<feature type="region of interest" description="Disordered" evidence="1">
    <location>
        <begin position="9"/>
        <end position="38"/>
    </location>
</feature>
<comment type="caution">
    <text evidence="2">The sequence shown here is derived from an EMBL/GenBank/DDBJ whole genome shotgun (WGS) entry which is preliminary data.</text>
</comment>
<sequence length="63" mass="6800">MPVLIDEIVVDVPPPETSSGQRSRDVQGAANATPTPAWTPEFASMLDQQLGIALERRARLLAD</sequence>
<dbReference type="Proteomes" id="UP001180453">
    <property type="component" value="Unassembled WGS sequence"/>
</dbReference>
<evidence type="ECO:0000256" key="1">
    <source>
        <dbReference type="SAM" id="MobiDB-lite"/>
    </source>
</evidence>
<feature type="compositionally biased region" description="Low complexity" evidence="1">
    <location>
        <begin position="29"/>
        <end position="38"/>
    </location>
</feature>
<organism evidence="2 3">
    <name type="scientific">Roseateles saccharophilus</name>
    <name type="common">Pseudomonas saccharophila</name>
    <dbReference type="NCBI Taxonomy" id="304"/>
    <lineage>
        <taxon>Bacteria</taxon>
        <taxon>Pseudomonadati</taxon>
        <taxon>Pseudomonadota</taxon>
        <taxon>Betaproteobacteria</taxon>
        <taxon>Burkholderiales</taxon>
        <taxon>Sphaerotilaceae</taxon>
        <taxon>Roseateles</taxon>
    </lineage>
</organism>
<reference evidence="2 3" key="1">
    <citation type="submission" date="2023-07" db="EMBL/GenBank/DDBJ databases">
        <title>Sorghum-associated microbial communities from plants grown in Nebraska, USA.</title>
        <authorList>
            <person name="Schachtman D."/>
        </authorList>
    </citation>
    <scope>NUCLEOTIDE SEQUENCE [LARGE SCALE GENOMIC DNA]</scope>
    <source>
        <strain evidence="2 3">BE314</strain>
    </source>
</reference>
<keyword evidence="3" id="KW-1185">Reference proteome</keyword>
<gene>
    <name evidence="2" type="ORF">J2X20_004610</name>
</gene>